<dbReference type="Gene3D" id="3.50.50.60">
    <property type="entry name" value="FAD/NAD(P)-binding domain"/>
    <property type="match status" value="1"/>
</dbReference>
<dbReference type="RefSeq" id="WP_244411813.1">
    <property type="nucleotide sequence ID" value="NZ_AP025564.1"/>
</dbReference>
<feature type="region of interest" description="Disordered" evidence="5">
    <location>
        <begin position="48"/>
        <end position="78"/>
    </location>
</feature>
<name>A0ABN6MDY2_9ACTN</name>
<dbReference type="Proteomes" id="UP001320544">
    <property type="component" value="Chromosome"/>
</dbReference>
<comment type="cofactor">
    <cofactor evidence="1">
        <name>FAD</name>
        <dbReference type="ChEBI" id="CHEBI:57692"/>
    </cofactor>
</comment>
<keyword evidence="6" id="KW-1133">Transmembrane helix</keyword>
<keyword evidence="6" id="KW-0812">Transmembrane</keyword>
<sequence>MKTNTNMHDEEPVTCAEKRSGISRRAFLTGVAGVGAVAAVGALAGCSPQDQAPTGSGSESNSGSTSTTEPEAPAAPAQVDKTYDTDLLIIGGGGSGLACAVQAALDGTNFILIEKNSQLGGNASFVEGMFAINSKMADEQGIHVTAAEIVEDELVRGQHRQNAAFWLDLCNKSAENIDWCLEQGVEYSGTIDDYYGGLHPTFHWFKDNKAAIGYVEPMIKRVEDLDVEVHLSTAATQLIMQDGKVAGAYANGPDGTTQYNARAIVFATGGFGGNPDLIEKQGWDIEHLFVVGSPNAAGDAYTMAMAVGAKDFMPDSCQSILYNIPALPPIDFHNDSQNPVNGYFGIAAGGPVLWVNEQCQRYSRENLTDDNLVLQCIPGKQNIANYVVFDQNIFDTYFGTTDDAKKMFDDAVESDKGDTLVKADSLEDLPAAFDLDKEAFMATVDRYNELCKLGVDEDLGKSADKMVAIESGPFYIAKLGYSYFFECGGVTTDIERRVLDNNHEPIPGLYAIGNDGNMNYRHVYTINMPGTAFGNQVNSGREAAQNAKTYLAG</sequence>
<dbReference type="InterPro" id="IPR019546">
    <property type="entry name" value="TAT_signal_bac_arc"/>
</dbReference>
<protein>
    <submittedName>
        <fullName evidence="8">FAD-binding dehydrogenase</fullName>
    </submittedName>
</protein>
<evidence type="ECO:0000313" key="9">
    <source>
        <dbReference type="Proteomes" id="UP001320544"/>
    </source>
</evidence>
<dbReference type="InterPro" id="IPR050315">
    <property type="entry name" value="FAD-oxidoreductase_2"/>
</dbReference>
<feature type="compositionally biased region" description="Low complexity" evidence="5">
    <location>
        <begin position="53"/>
        <end position="77"/>
    </location>
</feature>
<dbReference type="InterPro" id="IPR027477">
    <property type="entry name" value="Succ_DH/fumarate_Rdtase_cat_sf"/>
</dbReference>
<dbReference type="PROSITE" id="PS51318">
    <property type="entry name" value="TAT"/>
    <property type="match status" value="1"/>
</dbReference>
<dbReference type="InterPro" id="IPR003953">
    <property type="entry name" value="FAD-dep_OxRdtase_2_FAD-bd"/>
</dbReference>
<accession>A0ABN6MDY2</accession>
<evidence type="ECO:0000256" key="1">
    <source>
        <dbReference type="ARBA" id="ARBA00001974"/>
    </source>
</evidence>
<dbReference type="NCBIfam" id="TIGR01409">
    <property type="entry name" value="TAT_signal_seq"/>
    <property type="match status" value="1"/>
</dbReference>
<keyword evidence="6" id="KW-0472">Membrane</keyword>
<dbReference type="PANTHER" id="PTHR43400">
    <property type="entry name" value="FUMARATE REDUCTASE"/>
    <property type="match status" value="1"/>
</dbReference>
<dbReference type="PANTHER" id="PTHR43400:SF7">
    <property type="entry name" value="FAD-DEPENDENT OXIDOREDUCTASE 2 FAD BINDING DOMAIN-CONTAINING PROTEIN"/>
    <property type="match status" value="1"/>
</dbReference>
<evidence type="ECO:0000256" key="2">
    <source>
        <dbReference type="ARBA" id="ARBA00022630"/>
    </source>
</evidence>
<proteinExistence type="predicted"/>
<evidence type="ECO:0000259" key="7">
    <source>
        <dbReference type="Pfam" id="PF00890"/>
    </source>
</evidence>
<keyword evidence="2" id="KW-0285">Flavoprotein</keyword>
<dbReference type="Gene3D" id="3.90.700.10">
    <property type="entry name" value="Succinate dehydrogenase/fumarate reductase flavoprotein, catalytic domain"/>
    <property type="match status" value="1"/>
</dbReference>
<dbReference type="EMBL" id="AP025564">
    <property type="protein sequence ID" value="BDE95438.1"/>
    <property type="molecule type" value="Genomic_DNA"/>
</dbReference>
<feature type="transmembrane region" description="Helical" evidence="6">
    <location>
        <begin position="26"/>
        <end position="44"/>
    </location>
</feature>
<dbReference type="InterPro" id="IPR036188">
    <property type="entry name" value="FAD/NAD-bd_sf"/>
</dbReference>
<gene>
    <name evidence="8" type="ORF">CE91St30_07710</name>
</gene>
<keyword evidence="3" id="KW-0274">FAD</keyword>
<dbReference type="SUPFAM" id="SSF56425">
    <property type="entry name" value="Succinate dehydrogenase/fumarate reductase flavoprotein, catalytic domain"/>
    <property type="match status" value="1"/>
</dbReference>
<evidence type="ECO:0000256" key="3">
    <source>
        <dbReference type="ARBA" id="ARBA00022827"/>
    </source>
</evidence>
<dbReference type="InterPro" id="IPR006311">
    <property type="entry name" value="TAT_signal"/>
</dbReference>
<evidence type="ECO:0000256" key="6">
    <source>
        <dbReference type="SAM" id="Phobius"/>
    </source>
</evidence>
<feature type="domain" description="FAD-dependent oxidoreductase 2 FAD-binding" evidence="7">
    <location>
        <begin position="86"/>
        <end position="520"/>
    </location>
</feature>
<keyword evidence="4" id="KW-0560">Oxidoreductase</keyword>
<evidence type="ECO:0000313" key="8">
    <source>
        <dbReference type="EMBL" id="BDE95438.1"/>
    </source>
</evidence>
<evidence type="ECO:0000256" key="4">
    <source>
        <dbReference type="ARBA" id="ARBA00023002"/>
    </source>
</evidence>
<dbReference type="SUPFAM" id="SSF51905">
    <property type="entry name" value="FAD/NAD(P)-binding domain"/>
    <property type="match status" value="1"/>
</dbReference>
<reference evidence="8 9" key="1">
    <citation type="submission" date="2022-01" db="EMBL/GenBank/DDBJ databases">
        <title>Novel bile acid biosynthetic pathways are enriched in the microbiome of centenarians.</title>
        <authorList>
            <person name="Sato Y."/>
            <person name="Atarashi K."/>
            <person name="Plichta R.D."/>
            <person name="Arai Y."/>
            <person name="Sasajima S."/>
            <person name="Kearney M.S."/>
            <person name="Suda W."/>
            <person name="Takeshita K."/>
            <person name="Sasaki T."/>
            <person name="Okamoto S."/>
            <person name="Skelly N.A."/>
            <person name="Okamura Y."/>
            <person name="Vlamakis H."/>
            <person name="Li Y."/>
            <person name="Tanoue T."/>
            <person name="Takei H."/>
            <person name="Nittono H."/>
            <person name="Narushima S."/>
            <person name="Irie J."/>
            <person name="Itoh H."/>
            <person name="Moriya K."/>
            <person name="Sugiura Y."/>
            <person name="Suematsu M."/>
            <person name="Moritoki N."/>
            <person name="Shibata S."/>
            <person name="Littman R.D."/>
            <person name="Fischbach A.M."/>
            <person name="Uwamino Y."/>
            <person name="Inoue T."/>
            <person name="Honda A."/>
            <person name="Hattori M."/>
            <person name="Murai T."/>
            <person name="Xavier J.R."/>
            <person name="Hirose N."/>
            <person name="Honda K."/>
        </authorList>
    </citation>
    <scope>NUCLEOTIDE SEQUENCE [LARGE SCALE GENOMIC DNA]</scope>
    <source>
        <strain evidence="8 9">CE91-St30</strain>
    </source>
</reference>
<keyword evidence="9" id="KW-1185">Reference proteome</keyword>
<dbReference type="Pfam" id="PF00890">
    <property type="entry name" value="FAD_binding_2"/>
    <property type="match status" value="1"/>
</dbReference>
<organism evidence="8 9">
    <name type="scientific">Raoultibacter timonensis</name>
    <dbReference type="NCBI Taxonomy" id="1907662"/>
    <lineage>
        <taxon>Bacteria</taxon>
        <taxon>Bacillati</taxon>
        <taxon>Actinomycetota</taxon>
        <taxon>Coriobacteriia</taxon>
        <taxon>Eggerthellales</taxon>
        <taxon>Eggerthellaceae</taxon>
        <taxon>Raoultibacter</taxon>
    </lineage>
</organism>
<evidence type="ECO:0000256" key="5">
    <source>
        <dbReference type="SAM" id="MobiDB-lite"/>
    </source>
</evidence>